<protein>
    <submittedName>
        <fullName evidence="2">Uncharacterized protein</fullName>
    </submittedName>
</protein>
<evidence type="ECO:0000313" key="3">
    <source>
        <dbReference type="Proteomes" id="UP000596661"/>
    </source>
</evidence>
<dbReference type="AlphaFoldDB" id="A0A803QDK2"/>
<feature type="transmembrane region" description="Helical" evidence="1">
    <location>
        <begin position="47"/>
        <end position="70"/>
    </location>
</feature>
<dbReference type="Gramene" id="evm.model.09.1164">
    <property type="protein sequence ID" value="cds.evm.model.09.1164"/>
    <property type="gene ID" value="evm.TU.09.1164"/>
</dbReference>
<keyword evidence="1" id="KW-0812">Transmembrane</keyword>
<keyword evidence="1" id="KW-0472">Membrane</keyword>
<reference evidence="2" key="1">
    <citation type="submission" date="2018-11" db="EMBL/GenBank/DDBJ databases">
        <authorList>
            <person name="Grassa J C."/>
        </authorList>
    </citation>
    <scope>NUCLEOTIDE SEQUENCE [LARGE SCALE GENOMIC DNA]</scope>
</reference>
<sequence length="264" mass="28646">MKEGHSSSPWDNERRTLVFAPNALSLCPLRCSTVSSSPQMPSVSVPFVSHGSISSLFTALWTLFFLFILLQLRSLAQNATTDLSKVDEEEGGVAELVPPYSVGLLGDVKIQEPDGNPPSSDVGLDNQAPEEMNLGGSGYASNVSFDGFNIQEIFQNPFGSSKGPSHPSYGPNDFAWSQSQMNKCLSGYNWYLGLSVAMRSQHAEASVDATQFGPLGRVVFLTLLNETFALCSLFCDIGRVSLGIARWPCITVVSRFYFRGVLAL</sequence>
<keyword evidence="3" id="KW-1185">Reference proteome</keyword>
<evidence type="ECO:0000256" key="1">
    <source>
        <dbReference type="SAM" id="Phobius"/>
    </source>
</evidence>
<dbReference type="EMBL" id="UZAU01000754">
    <property type="status" value="NOT_ANNOTATED_CDS"/>
    <property type="molecule type" value="Genomic_DNA"/>
</dbReference>
<proteinExistence type="predicted"/>
<dbReference type="Proteomes" id="UP000596661">
    <property type="component" value="Chromosome 9"/>
</dbReference>
<name>A0A803QDK2_CANSA</name>
<evidence type="ECO:0000313" key="2">
    <source>
        <dbReference type="EnsemblPlants" id="cds.evm.model.09.1164"/>
    </source>
</evidence>
<reference evidence="2" key="2">
    <citation type="submission" date="2021-03" db="UniProtKB">
        <authorList>
            <consortium name="EnsemblPlants"/>
        </authorList>
    </citation>
    <scope>IDENTIFICATION</scope>
</reference>
<keyword evidence="1" id="KW-1133">Transmembrane helix</keyword>
<organism evidence="2 3">
    <name type="scientific">Cannabis sativa</name>
    <name type="common">Hemp</name>
    <name type="synonym">Marijuana</name>
    <dbReference type="NCBI Taxonomy" id="3483"/>
    <lineage>
        <taxon>Eukaryota</taxon>
        <taxon>Viridiplantae</taxon>
        <taxon>Streptophyta</taxon>
        <taxon>Embryophyta</taxon>
        <taxon>Tracheophyta</taxon>
        <taxon>Spermatophyta</taxon>
        <taxon>Magnoliopsida</taxon>
        <taxon>eudicotyledons</taxon>
        <taxon>Gunneridae</taxon>
        <taxon>Pentapetalae</taxon>
        <taxon>rosids</taxon>
        <taxon>fabids</taxon>
        <taxon>Rosales</taxon>
        <taxon>Cannabaceae</taxon>
        <taxon>Cannabis</taxon>
    </lineage>
</organism>
<dbReference type="EnsemblPlants" id="evm.model.09.1164">
    <property type="protein sequence ID" value="cds.evm.model.09.1164"/>
    <property type="gene ID" value="evm.TU.09.1164"/>
</dbReference>
<accession>A0A803QDK2</accession>